<keyword evidence="3" id="KW-1185">Reference proteome</keyword>
<dbReference type="PANTHER" id="PTHR36348">
    <property type="entry name" value="EXPRESSED PROTEIN"/>
    <property type="match status" value="1"/>
</dbReference>
<reference evidence="1 3" key="1">
    <citation type="journal article" date="2012" name="Nature">
        <title>Algal genomes reveal evolutionary mosaicism and the fate of nucleomorphs.</title>
        <authorList>
            <consortium name="DOE Joint Genome Institute"/>
            <person name="Curtis B.A."/>
            <person name="Tanifuji G."/>
            <person name="Burki F."/>
            <person name="Gruber A."/>
            <person name="Irimia M."/>
            <person name="Maruyama S."/>
            <person name="Arias M.C."/>
            <person name="Ball S.G."/>
            <person name="Gile G.H."/>
            <person name="Hirakawa Y."/>
            <person name="Hopkins J.F."/>
            <person name="Kuo A."/>
            <person name="Rensing S.A."/>
            <person name="Schmutz J."/>
            <person name="Symeonidi A."/>
            <person name="Elias M."/>
            <person name="Eveleigh R.J."/>
            <person name="Herman E.K."/>
            <person name="Klute M.J."/>
            <person name="Nakayama T."/>
            <person name="Obornik M."/>
            <person name="Reyes-Prieto A."/>
            <person name="Armbrust E.V."/>
            <person name="Aves S.J."/>
            <person name="Beiko R.G."/>
            <person name="Coutinho P."/>
            <person name="Dacks J.B."/>
            <person name="Durnford D.G."/>
            <person name="Fast N.M."/>
            <person name="Green B.R."/>
            <person name="Grisdale C.J."/>
            <person name="Hempel F."/>
            <person name="Henrissat B."/>
            <person name="Hoppner M.P."/>
            <person name="Ishida K."/>
            <person name="Kim E."/>
            <person name="Koreny L."/>
            <person name="Kroth P.G."/>
            <person name="Liu Y."/>
            <person name="Malik S.B."/>
            <person name="Maier U.G."/>
            <person name="McRose D."/>
            <person name="Mock T."/>
            <person name="Neilson J.A."/>
            <person name="Onodera N.T."/>
            <person name="Poole A.M."/>
            <person name="Pritham E.J."/>
            <person name="Richards T.A."/>
            <person name="Rocap G."/>
            <person name="Roy S.W."/>
            <person name="Sarai C."/>
            <person name="Schaack S."/>
            <person name="Shirato S."/>
            <person name="Slamovits C.H."/>
            <person name="Spencer D.F."/>
            <person name="Suzuki S."/>
            <person name="Worden A.Z."/>
            <person name="Zauner S."/>
            <person name="Barry K."/>
            <person name="Bell C."/>
            <person name="Bharti A.K."/>
            <person name="Crow J.A."/>
            <person name="Grimwood J."/>
            <person name="Kramer R."/>
            <person name="Lindquist E."/>
            <person name="Lucas S."/>
            <person name="Salamov A."/>
            <person name="McFadden G.I."/>
            <person name="Lane C.E."/>
            <person name="Keeling P.J."/>
            <person name="Gray M.W."/>
            <person name="Grigoriev I.V."/>
            <person name="Archibald J.M."/>
        </authorList>
    </citation>
    <scope>NUCLEOTIDE SEQUENCE</scope>
    <source>
        <strain evidence="1 3">CCMP2712</strain>
    </source>
</reference>
<proteinExistence type="predicted"/>
<evidence type="ECO:0000313" key="3">
    <source>
        <dbReference type="Proteomes" id="UP000011087"/>
    </source>
</evidence>
<dbReference type="STRING" id="905079.L1I9F2"/>
<evidence type="ECO:0000313" key="2">
    <source>
        <dbReference type="EnsemblProtists" id="EKX32871"/>
    </source>
</evidence>
<gene>
    <name evidence="1" type="ORF">GUITHDRAFT_120938</name>
</gene>
<dbReference type="GeneID" id="17289611"/>
<dbReference type="EMBL" id="JH993167">
    <property type="protein sequence ID" value="EKX32871.1"/>
    <property type="molecule type" value="Genomic_DNA"/>
</dbReference>
<dbReference type="KEGG" id="gtt:GUITHDRAFT_120938"/>
<protein>
    <submittedName>
        <fullName evidence="1 2">Uncharacterized protein</fullName>
    </submittedName>
</protein>
<accession>L1I9F2</accession>
<dbReference type="eggNOG" id="ENOG502QQ5J">
    <property type="taxonomic scope" value="Eukaryota"/>
</dbReference>
<dbReference type="PANTHER" id="PTHR36348:SF1">
    <property type="entry name" value="EXPRESSED PROTEIN"/>
    <property type="match status" value="1"/>
</dbReference>
<reference evidence="3" key="2">
    <citation type="submission" date="2012-11" db="EMBL/GenBank/DDBJ databases">
        <authorList>
            <person name="Kuo A."/>
            <person name="Curtis B.A."/>
            <person name="Tanifuji G."/>
            <person name="Burki F."/>
            <person name="Gruber A."/>
            <person name="Irimia M."/>
            <person name="Maruyama S."/>
            <person name="Arias M.C."/>
            <person name="Ball S.G."/>
            <person name="Gile G.H."/>
            <person name="Hirakawa Y."/>
            <person name="Hopkins J.F."/>
            <person name="Rensing S.A."/>
            <person name="Schmutz J."/>
            <person name="Symeonidi A."/>
            <person name="Elias M."/>
            <person name="Eveleigh R.J."/>
            <person name="Herman E.K."/>
            <person name="Klute M.J."/>
            <person name="Nakayama T."/>
            <person name="Obornik M."/>
            <person name="Reyes-Prieto A."/>
            <person name="Armbrust E.V."/>
            <person name="Aves S.J."/>
            <person name="Beiko R.G."/>
            <person name="Coutinho P."/>
            <person name="Dacks J.B."/>
            <person name="Durnford D.G."/>
            <person name="Fast N.M."/>
            <person name="Green B.R."/>
            <person name="Grisdale C."/>
            <person name="Hempe F."/>
            <person name="Henrissat B."/>
            <person name="Hoppner M.P."/>
            <person name="Ishida K.-I."/>
            <person name="Kim E."/>
            <person name="Koreny L."/>
            <person name="Kroth P.G."/>
            <person name="Liu Y."/>
            <person name="Malik S.-B."/>
            <person name="Maier U.G."/>
            <person name="McRose D."/>
            <person name="Mock T."/>
            <person name="Neilson J.A."/>
            <person name="Onodera N.T."/>
            <person name="Poole A.M."/>
            <person name="Pritham E.J."/>
            <person name="Richards T.A."/>
            <person name="Rocap G."/>
            <person name="Roy S.W."/>
            <person name="Sarai C."/>
            <person name="Schaack S."/>
            <person name="Shirato S."/>
            <person name="Slamovits C.H."/>
            <person name="Spencer D.F."/>
            <person name="Suzuki S."/>
            <person name="Worden A.Z."/>
            <person name="Zauner S."/>
            <person name="Barry K."/>
            <person name="Bell C."/>
            <person name="Bharti A.K."/>
            <person name="Crow J.A."/>
            <person name="Grimwood J."/>
            <person name="Kramer R."/>
            <person name="Lindquist E."/>
            <person name="Lucas S."/>
            <person name="Salamov A."/>
            <person name="McFadden G.I."/>
            <person name="Lane C.E."/>
            <person name="Keeling P.J."/>
            <person name="Gray M.W."/>
            <person name="Grigoriev I.V."/>
            <person name="Archibald J.M."/>
        </authorList>
    </citation>
    <scope>NUCLEOTIDE SEQUENCE</scope>
    <source>
        <strain evidence="3">CCMP2712</strain>
    </source>
</reference>
<evidence type="ECO:0000313" key="1">
    <source>
        <dbReference type="EMBL" id="EKX32871.1"/>
    </source>
</evidence>
<dbReference type="OMA" id="QQRILCE"/>
<dbReference type="AlphaFoldDB" id="L1I9F2"/>
<dbReference type="RefSeq" id="XP_005819851.1">
    <property type="nucleotide sequence ID" value="XM_005819794.1"/>
</dbReference>
<organism evidence="1">
    <name type="scientific">Guillardia theta (strain CCMP2712)</name>
    <name type="common">Cryptophyte</name>
    <dbReference type="NCBI Taxonomy" id="905079"/>
    <lineage>
        <taxon>Eukaryota</taxon>
        <taxon>Cryptophyceae</taxon>
        <taxon>Pyrenomonadales</taxon>
        <taxon>Geminigeraceae</taxon>
        <taxon>Guillardia</taxon>
    </lineage>
</organism>
<reference evidence="2" key="3">
    <citation type="submission" date="2016-03" db="UniProtKB">
        <authorList>
            <consortium name="EnsemblProtists"/>
        </authorList>
    </citation>
    <scope>IDENTIFICATION</scope>
</reference>
<dbReference type="HOGENOM" id="CLU_059095_0_0_1"/>
<dbReference type="OrthoDB" id="2020333at2759"/>
<dbReference type="EnsemblProtists" id="EKX32871">
    <property type="protein sequence ID" value="EKX32871"/>
    <property type="gene ID" value="GUITHDRAFT_120938"/>
</dbReference>
<dbReference type="PaxDb" id="55529-EKX32871"/>
<name>L1I9F2_GUITC</name>
<sequence length="268" mass="29523">MISLIGKRGMLLLRMSDKSSQEQLMDDLILKMAEAAPYELPNIASQNLKEISSPKFFLRIASMSDESQDETRKQQLSALADNLVATLEVVVQRTEEKLDDAAELIQGILSSAAEPNGEFIVPLKADKINTMRKKVSEKKQNLGDEGVLATVFAYMKKASEDRLDGMVVICQKLLQMWAAEELLAAGTSDEVLGRILRADADQWGSLLEEVLKGEAPQTDKDTLSASVQSCVEKVVLQKASGSYGQRVQAEFLRELMSKIREVSAEAAK</sequence>
<dbReference type="Proteomes" id="UP000011087">
    <property type="component" value="Unassembled WGS sequence"/>
</dbReference>